<dbReference type="InterPro" id="IPR014756">
    <property type="entry name" value="Ig_E-set"/>
</dbReference>
<evidence type="ECO:0000313" key="4">
    <source>
        <dbReference type="Proteomes" id="UP000694844"/>
    </source>
</evidence>
<dbReference type="InterPro" id="IPR050357">
    <property type="entry name" value="Arrestin_domain-protein"/>
</dbReference>
<dbReference type="Proteomes" id="UP000694844">
    <property type="component" value="Chromosome 4"/>
</dbReference>
<dbReference type="InterPro" id="IPR011022">
    <property type="entry name" value="Arrestin_C-like"/>
</dbReference>
<dbReference type="PANTHER" id="PTHR11188:SF176">
    <property type="entry name" value="ARRESTIN DOMAIN-CONTAINING PROTEIN 1"/>
    <property type="match status" value="1"/>
</dbReference>
<keyword evidence="4" id="KW-1185">Reference proteome</keyword>
<dbReference type="Pfam" id="PF00339">
    <property type="entry name" value="Arrestin_N"/>
    <property type="match status" value="1"/>
</dbReference>
<dbReference type="GO" id="GO:0015031">
    <property type="term" value="P:protein transport"/>
    <property type="evidence" value="ECO:0007669"/>
    <property type="project" value="TreeGrafter"/>
</dbReference>
<evidence type="ECO:0000259" key="3">
    <source>
        <dbReference type="SMART" id="SM01017"/>
    </source>
</evidence>
<sequence length="397" mass="44188">MGKLKAFYIELENPQGVYFAGQIINGKLIVELDAEMKMREIRLTFKGLAYVHWTERHSTGSGKNRRTTTRHYSATENYFHQIVPVYGRGVGTGDDNRLPPGQHVFPFSFTLPPNLPSSFEGGVGYVRYTVKGTIDKPWKFDHNTKRPFTVVALLDLNTQPNAACETHNRQDKFLCCLCCKSGPITGMIRLDRCGFVPGEAIQFNAEIQNMTSRVCGIHVKLTMNTIFHATTKSKTTVQEVARVTHPDLQPGETETWSGDRLVLPPLPPSFLVGCRIIDINYYLELIVDPSGPALDLHVPLLVIIGTIPLRAVVQQYQTQYGISGPGPSQLPPPGPEPTAPPMGGASADMNLPPPSYNECVFGKSNIKEEDDSEYTQGQMDFAPAYTYYDWSNQSQFK</sequence>
<name>A0A8B8DWH2_CRAVI</name>
<dbReference type="Pfam" id="PF02752">
    <property type="entry name" value="Arrestin_C"/>
    <property type="match status" value="1"/>
</dbReference>
<protein>
    <submittedName>
        <fullName evidence="5">Arrestin domain-containing protein 17-like</fullName>
    </submittedName>
</protein>
<evidence type="ECO:0000313" key="5">
    <source>
        <dbReference type="RefSeq" id="XP_022332250.1"/>
    </source>
</evidence>
<dbReference type="InterPro" id="IPR014752">
    <property type="entry name" value="Arrestin-like_C"/>
</dbReference>
<dbReference type="SUPFAM" id="SSF81296">
    <property type="entry name" value="E set domains"/>
    <property type="match status" value="2"/>
</dbReference>
<dbReference type="PANTHER" id="PTHR11188">
    <property type="entry name" value="ARRESTIN DOMAIN CONTAINING PROTEIN"/>
    <property type="match status" value="1"/>
</dbReference>
<feature type="domain" description="Arrestin C-terminal-like" evidence="3">
    <location>
        <begin position="180"/>
        <end position="309"/>
    </location>
</feature>
<accession>A0A8B8DWH2</accession>
<reference evidence="5" key="1">
    <citation type="submission" date="2025-08" db="UniProtKB">
        <authorList>
            <consortium name="RefSeq"/>
        </authorList>
    </citation>
    <scope>IDENTIFICATION</scope>
    <source>
        <tissue evidence="5">Whole sample</tissue>
    </source>
</reference>
<dbReference type="AlphaFoldDB" id="A0A8B8DWH2"/>
<gene>
    <name evidence="5" type="primary">LOC111129977</name>
</gene>
<proteinExistence type="inferred from homology"/>
<feature type="compositionally biased region" description="Pro residues" evidence="2">
    <location>
        <begin position="328"/>
        <end position="340"/>
    </location>
</feature>
<evidence type="ECO:0000256" key="1">
    <source>
        <dbReference type="ARBA" id="ARBA00005298"/>
    </source>
</evidence>
<dbReference type="SMART" id="SM01017">
    <property type="entry name" value="Arrestin_C"/>
    <property type="match status" value="1"/>
</dbReference>
<dbReference type="KEGG" id="cvn:111129977"/>
<dbReference type="OrthoDB" id="2333384at2759"/>
<evidence type="ECO:0000256" key="2">
    <source>
        <dbReference type="SAM" id="MobiDB-lite"/>
    </source>
</evidence>
<dbReference type="GO" id="GO:0005737">
    <property type="term" value="C:cytoplasm"/>
    <property type="evidence" value="ECO:0007669"/>
    <property type="project" value="TreeGrafter"/>
</dbReference>
<dbReference type="Gene3D" id="2.60.40.640">
    <property type="match status" value="2"/>
</dbReference>
<comment type="similarity">
    <text evidence="1">Belongs to the arrestin family.</text>
</comment>
<organism evidence="4 5">
    <name type="scientific">Crassostrea virginica</name>
    <name type="common">Eastern oyster</name>
    <dbReference type="NCBI Taxonomy" id="6565"/>
    <lineage>
        <taxon>Eukaryota</taxon>
        <taxon>Metazoa</taxon>
        <taxon>Spiralia</taxon>
        <taxon>Lophotrochozoa</taxon>
        <taxon>Mollusca</taxon>
        <taxon>Bivalvia</taxon>
        <taxon>Autobranchia</taxon>
        <taxon>Pteriomorphia</taxon>
        <taxon>Ostreida</taxon>
        <taxon>Ostreoidea</taxon>
        <taxon>Ostreidae</taxon>
        <taxon>Crassostrea</taxon>
    </lineage>
</organism>
<dbReference type="GeneID" id="111129977"/>
<feature type="region of interest" description="Disordered" evidence="2">
    <location>
        <begin position="322"/>
        <end position="352"/>
    </location>
</feature>
<dbReference type="RefSeq" id="XP_022332250.1">
    <property type="nucleotide sequence ID" value="XM_022476542.1"/>
</dbReference>
<dbReference type="InterPro" id="IPR011021">
    <property type="entry name" value="Arrestin-like_N"/>
</dbReference>